<evidence type="ECO:0000259" key="1">
    <source>
        <dbReference type="Pfam" id="PF20282"/>
    </source>
</evidence>
<proteinExistence type="predicted"/>
<dbReference type="RefSeq" id="WP_188906470.1">
    <property type="nucleotide sequence ID" value="NZ_BMIQ01000001.1"/>
</dbReference>
<reference evidence="2" key="1">
    <citation type="journal article" date="2014" name="Int. J. Syst. Evol. Microbiol.">
        <title>Complete genome sequence of Corynebacterium casei LMG S-19264T (=DSM 44701T), isolated from a smear-ripened cheese.</title>
        <authorList>
            <consortium name="US DOE Joint Genome Institute (JGI-PGF)"/>
            <person name="Walter F."/>
            <person name="Albersmeier A."/>
            <person name="Kalinowski J."/>
            <person name="Ruckert C."/>
        </authorList>
    </citation>
    <scope>NUCLEOTIDE SEQUENCE</scope>
    <source>
        <strain evidence="2">CGMCC 1.15367</strain>
    </source>
</reference>
<evidence type="ECO:0000313" key="3">
    <source>
        <dbReference type="Proteomes" id="UP000644699"/>
    </source>
</evidence>
<sequence length="333" mass="37955">MRTNHAALITALPAERLEAFVKDWLSVRTRDYHSSQRWNGTGDMGRDVVGYVTERRHEGDWDNYQCKQLGTRLSEASAFVELGKIFMHVADGAFRLPRAYFFVAPRGMVRNVLTFIAHPERFRQAFIDRWDDVCAPALVENSVVPLSPEIEAAIRAFDFTRVHGFDAGSLSEDPAIRPVLVKWFDDDPGEAPPGVVPEDMQAEEAPYLRQLVDAYGERETIVFAGAHEVLTHPVWGDDLRDQRQRFFHAVEFKRYYRESTFPEVMSAFTEDVYHGVVDTHREAYPDALGRMTAVMKEAKSVAPAGALARYARVPVKQGVCHHFINEGRLSWKR</sequence>
<gene>
    <name evidence="2" type="ORF">GCM10011390_03180</name>
</gene>
<dbReference type="Pfam" id="PF20282">
    <property type="entry name" value="CTD6"/>
    <property type="match status" value="1"/>
</dbReference>
<dbReference type="InterPro" id="IPR046914">
    <property type="entry name" value="ABC-3C_CTD6"/>
</dbReference>
<dbReference type="Proteomes" id="UP000644699">
    <property type="component" value="Unassembled WGS sequence"/>
</dbReference>
<feature type="domain" description="ABC-three component systems C-terminal" evidence="1">
    <location>
        <begin position="204"/>
        <end position="331"/>
    </location>
</feature>
<dbReference type="EMBL" id="BMIQ01000001">
    <property type="protein sequence ID" value="GGD87813.1"/>
    <property type="molecule type" value="Genomic_DNA"/>
</dbReference>
<reference evidence="2" key="2">
    <citation type="submission" date="2020-09" db="EMBL/GenBank/DDBJ databases">
        <authorList>
            <person name="Sun Q."/>
            <person name="Zhou Y."/>
        </authorList>
    </citation>
    <scope>NUCLEOTIDE SEQUENCE</scope>
    <source>
        <strain evidence="2">CGMCC 1.15367</strain>
    </source>
</reference>
<protein>
    <recommendedName>
        <fullName evidence="1">ABC-three component systems C-terminal domain-containing protein</fullName>
    </recommendedName>
</protein>
<organism evidence="2 3">
    <name type="scientific">Aureimonas endophytica</name>
    <dbReference type="NCBI Taxonomy" id="2027858"/>
    <lineage>
        <taxon>Bacteria</taxon>
        <taxon>Pseudomonadati</taxon>
        <taxon>Pseudomonadota</taxon>
        <taxon>Alphaproteobacteria</taxon>
        <taxon>Hyphomicrobiales</taxon>
        <taxon>Aurantimonadaceae</taxon>
        <taxon>Aureimonas</taxon>
    </lineage>
</organism>
<dbReference type="AlphaFoldDB" id="A0A916ZCV3"/>
<keyword evidence="3" id="KW-1185">Reference proteome</keyword>
<accession>A0A916ZCV3</accession>
<evidence type="ECO:0000313" key="2">
    <source>
        <dbReference type="EMBL" id="GGD87813.1"/>
    </source>
</evidence>
<comment type="caution">
    <text evidence="2">The sequence shown here is derived from an EMBL/GenBank/DDBJ whole genome shotgun (WGS) entry which is preliminary data.</text>
</comment>
<name>A0A916ZCV3_9HYPH</name>